<keyword evidence="3" id="KW-0597">Phosphoprotein</keyword>
<evidence type="ECO:0000256" key="7">
    <source>
        <dbReference type="ARBA" id="ARBA00022840"/>
    </source>
</evidence>
<keyword evidence="10" id="KW-0472">Membrane</keyword>
<evidence type="ECO:0000313" key="12">
    <source>
        <dbReference type="EMBL" id="QQO09786.1"/>
    </source>
</evidence>
<dbReference type="RefSeq" id="WP_215627089.1">
    <property type="nucleotide sequence ID" value="NZ_CP067089.2"/>
</dbReference>
<keyword evidence="9" id="KW-0175">Coiled coil</keyword>
<dbReference type="SMART" id="SM00387">
    <property type="entry name" value="HATPase_c"/>
    <property type="match status" value="1"/>
</dbReference>
<organism evidence="12 13">
    <name type="scientific">Breznakiella homolactica</name>
    <dbReference type="NCBI Taxonomy" id="2798577"/>
    <lineage>
        <taxon>Bacteria</taxon>
        <taxon>Pseudomonadati</taxon>
        <taxon>Spirochaetota</taxon>
        <taxon>Spirochaetia</taxon>
        <taxon>Spirochaetales</taxon>
        <taxon>Breznakiellaceae</taxon>
        <taxon>Breznakiella</taxon>
    </lineage>
</organism>
<feature type="transmembrane region" description="Helical" evidence="10">
    <location>
        <begin position="174"/>
        <end position="196"/>
    </location>
</feature>
<accession>A0A7T8BAV8</accession>
<proteinExistence type="predicted"/>
<evidence type="ECO:0000256" key="8">
    <source>
        <dbReference type="ARBA" id="ARBA00023012"/>
    </source>
</evidence>
<gene>
    <name evidence="12" type="ORF">JFL75_02430</name>
</gene>
<evidence type="ECO:0000256" key="2">
    <source>
        <dbReference type="ARBA" id="ARBA00012438"/>
    </source>
</evidence>
<dbReference type="Pfam" id="PF02518">
    <property type="entry name" value="HATPase_c"/>
    <property type="match status" value="1"/>
</dbReference>
<dbReference type="CDD" id="cd16917">
    <property type="entry name" value="HATPase_UhpB-NarQ-NarX-like"/>
    <property type="match status" value="1"/>
</dbReference>
<dbReference type="GO" id="GO:0005524">
    <property type="term" value="F:ATP binding"/>
    <property type="evidence" value="ECO:0007669"/>
    <property type="project" value="UniProtKB-KW"/>
</dbReference>
<name>A0A7T8BAV8_9SPIR</name>
<dbReference type="InterPro" id="IPR050482">
    <property type="entry name" value="Sensor_HK_TwoCompSys"/>
</dbReference>
<feature type="coiled-coil region" evidence="9">
    <location>
        <begin position="202"/>
        <end position="236"/>
    </location>
</feature>
<dbReference type="GO" id="GO:0000155">
    <property type="term" value="F:phosphorelay sensor kinase activity"/>
    <property type="evidence" value="ECO:0007669"/>
    <property type="project" value="InterPro"/>
</dbReference>
<dbReference type="InterPro" id="IPR005467">
    <property type="entry name" value="His_kinase_dom"/>
</dbReference>
<evidence type="ECO:0000313" key="13">
    <source>
        <dbReference type="Proteomes" id="UP000595917"/>
    </source>
</evidence>
<dbReference type="InterPro" id="IPR011712">
    <property type="entry name" value="Sig_transdc_His_kin_sub3_dim/P"/>
</dbReference>
<dbReference type="PROSITE" id="PS50109">
    <property type="entry name" value="HIS_KIN"/>
    <property type="match status" value="1"/>
</dbReference>
<feature type="transmembrane region" description="Helical" evidence="10">
    <location>
        <begin position="86"/>
        <end position="106"/>
    </location>
</feature>
<dbReference type="EMBL" id="CP067089">
    <property type="protein sequence ID" value="QQO09786.1"/>
    <property type="molecule type" value="Genomic_DNA"/>
</dbReference>
<dbReference type="Proteomes" id="UP000595917">
    <property type="component" value="Chromosome"/>
</dbReference>
<keyword evidence="6 12" id="KW-0418">Kinase</keyword>
<dbReference type="PANTHER" id="PTHR24421:SF10">
    <property type="entry name" value="NITRATE_NITRITE SENSOR PROTEIN NARQ"/>
    <property type="match status" value="1"/>
</dbReference>
<feature type="transmembrane region" description="Helical" evidence="10">
    <location>
        <begin position="135"/>
        <end position="154"/>
    </location>
</feature>
<keyword evidence="4" id="KW-0808">Transferase</keyword>
<keyword evidence="5" id="KW-0547">Nucleotide-binding</keyword>
<dbReference type="Pfam" id="PF07730">
    <property type="entry name" value="HisKA_3"/>
    <property type="match status" value="1"/>
</dbReference>
<feature type="domain" description="Histidine kinase" evidence="11">
    <location>
        <begin position="256"/>
        <end position="441"/>
    </location>
</feature>
<reference evidence="12" key="1">
    <citation type="submission" date="2021-01" db="EMBL/GenBank/DDBJ databases">
        <title>Description of Breznakiella homolactica.</title>
        <authorList>
            <person name="Song Y."/>
            <person name="Brune A."/>
        </authorList>
    </citation>
    <scope>NUCLEOTIDE SEQUENCE</scope>
    <source>
        <strain evidence="12">RmG30</strain>
    </source>
</reference>
<feature type="transmembrane region" description="Helical" evidence="10">
    <location>
        <begin position="12"/>
        <end position="31"/>
    </location>
</feature>
<dbReference type="KEGG" id="bhc:JFL75_02430"/>
<dbReference type="AlphaFoldDB" id="A0A7T8BAV8"/>
<sequence length="444" mass="50559">MMERFRSYHLARYALVLVNLITIFFMIFVFINTTDLICNENNARTTLIQIHTVPHRTYTLLILSGIISVTLVVSLIFREIFRKKMGYLPTFLFCVLDVLLCLGILFLFDFDFKYILFIPISNAIAYLPDKISKTIFTLVCIVGYIFLDYRIIGLKIPLFSIDQYIQYNSSLNQAYILGMRNLFFSVGEVFFIAFLVMEMQNILDESYRINKLNRELQESKDKLAITNAQLQLYAEEAERAAMLKERTRTAREFHDTIGHHLTGITYGLSAVLELLKTKPELVPEKIKHLALMSDHLLDDVRLSVSLLNPDVLEDGNLPAALQKMVDAINKTANNLSVELIFNSPNTQFPAALEKTIYRVVQEGITNALRHGKATHIKIVLQEAQNILHVWITDNGKGDTAITEGFGLKNMRERISEQHGTLKITTAPGQGVTLYILFPLDGGEL</sequence>
<dbReference type="PANTHER" id="PTHR24421">
    <property type="entry name" value="NITRATE/NITRITE SENSOR PROTEIN NARX-RELATED"/>
    <property type="match status" value="1"/>
</dbReference>
<evidence type="ECO:0000256" key="4">
    <source>
        <dbReference type="ARBA" id="ARBA00022679"/>
    </source>
</evidence>
<evidence type="ECO:0000256" key="1">
    <source>
        <dbReference type="ARBA" id="ARBA00000085"/>
    </source>
</evidence>
<dbReference type="InterPro" id="IPR003594">
    <property type="entry name" value="HATPase_dom"/>
</dbReference>
<keyword evidence="13" id="KW-1185">Reference proteome</keyword>
<dbReference type="EC" id="2.7.13.3" evidence="2"/>
<evidence type="ECO:0000256" key="10">
    <source>
        <dbReference type="SAM" id="Phobius"/>
    </source>
</evidence>
<protein>
    <recommendedName>
        <fullName evidence="2">histidine kinase</fullName>
        <ecNumber evidence="2">2.7.13.3</ecNumber>
    </recommendedName>
</protein>
<evidence type="ECO:0000256" key="3">
    <source>
        <dbReference type="ARBA" id="ARBA00022553"/>
    </source>
</evidence>
<keyword evidence="10" id="KW-0812">Transmembrane</keyword>
<evidence type="ECO:0000256" key="9">
    <source>
        <dbReference type="SAM" id="Coils"/>
    </source>
</evidence>
<keyword evidence="7" id="KW-0067">ATP-binding</keyword>
<dbReference type="GO" id="GO:0046983">
    <property type="term" value="F:protein dimerization activity"/>
    <property type="evidence" value="ECO:0007669"/>
    <property type="project" value="InterPro"/>
</dbReference>
<comment type="catalytic activity">
    <reaction evidence="1">
        <text>ATP + protein L-histidine = ADP + protein N-phospho-L-histidine.</text>
        <dbReference type="EC" id="2.7.13.3"/>
    </reaction>
</comment>
<dbReference type="SUPFAM" id="SSF55874">
    <property type="entry name" value="ATPase domain of HSP90 chaperone/DNA topoisomerase II/histidine kinase"/>
    <property type="match status" value="1"/>
</dbReference>
<evidence type="ECO:0000256" key="6">
    <source>
        <dbReference type="ARBA" id="ARBA00022777"/>
    </source>
</evidence>
<evidence type="ECO:0000256" key="5">
    <source>
        <dbReference type="ARBA" id="ARBA00022741"/>
    </source>
</evidence>
<dbReference type="GO" id="GO:0016020">
    <property type="term" value="C:membrane"/>
    <property type="evidence" value="ECO:0007669"/>
    <property type="project" value="InterPro"/>
</dbReference>
<evidence type="ECO:0000259" key="11">
    <source>
        <dbReference type="PROSITE" id="PS50109"/>
    </source>
</evidence>
<keyword evidence="10" id="KW-1133">Transmembrane helix</keyword>
<dbReference type="InterPro" id="IPR036890">
    <property type="entry name" value="HATPase_C_sf"/>
</dbReference>
<dbReference type="Gene3D" id="3.30.565.10">
    <property type="entry name" value="Histidine kinase-like ATPase, C-terminal domain"/>
    <property type="match status" value="1"/>
</dbReference>
<keyword evidence="8" id="KW-0902">Two-component regulatory system</keyword>
<dbReference type="Gene3D" id="1.20.5.1930">
    <property type="match status" value="1"/>
</dbReference>
<feature type="transmembrane region" description="Helical" evidence="10">
    <location>
        <begin position="58"/>
        <end position="77"/>
    </location>
</feature>